<evidence type="ECO:0000256" key="3">
    <source>
        <dbReference type="ARBA" id="ARBA00021704"/>
    </source>
</evidence>
<dbReference type="HOGENOM" id="CLU_010916_1_0_1"/>
<comment type="subcellular location">
    <subcellularLocation>
        <location evidence="1">Nucleus</location>
    </subcellularLocation>
</comment>
<name>A0A0C3QAI6_9AGAM</name>
<evidence type="ECO:0000256" key="4">
    <source>
        <dbReference type="ARBA" id="ARBA00022694"/>
    </source>
</evidence>
<dbReference type="PANTHER" id="PTHR12945:SF0">
    <property type="entry name" value="TRNA (ADENINE(58)-N(1))-METHYLTRANSFERASE NON-CATALYTIC SUBUNIT TRM6"/>
    <property type="match status" value="1"/>
</dbReference>
<dbReference type="Proteomes" id="UP000054248">
    <property type="component" value="Unassembled WGS sequence"/>
</dbReference>
<dbReference type="GO" id="GO:0030488">
    <property type="term" value="P:tRNA methylation"/>
    <property type="evidence" value="ECO:0007669"/>
    <property type="project" value="InterPro"/>
</dbReference>
<dbReference type="Gene3D" id="3.40.50.150">
    <property type="entry name" value="Vaccinia Virus protein VP39"/>
    <property type="match status" value="1"/>
</dbReference>
<keyword evidence="8" id="KW-1185">Reference proteome</keyword>
<gene>
    <name evidence="7" type="ORF">M407DRAFT_217455</name>
</gene>
<reference evidence="8" key="2">
    <citation type="submission" date="2015-01" db="EMBL/GenBank/DDBJ databases">
        <title>Evolutionary Origins and Diversification of the Mycorrhizal Mutualists.</title>
        <authorList>
            <consortium name="DOE Joint Genome Institute"/>
            <consortium name="Mycorrhizal Genomics Consortium"/>
            <person name="Kohler A."/>
            <person name="Kuo A."/>
            <person name="Nagy L.G."/>
            <person name="Floudas D."/>
            <person name="Copeland A."/>
            <person name="Barry K.W."/>
            <person name="Cichocki N."/>
            <person name="Veneault-Fourrey C."/>
            <person name="LaButti K."/>
            <person name="Lindquist E.A."/>
            <person name="Lipzen A."/>
            <person name="Lundell T."/>
            <person name="Morin E."/>
            <person name="Murat C."/>
            <person name="Riley R."/>
            <person name="Ohm R."/>
            <person name="Sun H."/>
            <person name="Tunlid A."/>
            <person name="Henrissat B."/>
            <person name="Grigoriev I.V."/>
            <person name="Hibbett D.S."/>
            <person name="Martin F."/>
        </authorList>
    </citation>
    <scope>NUCLEOTIDE SEQUENCE [LARGE SCALE GENOMIC DNA]</scope>
    <source>
        <strain evidence="8">MUT 4182</strain>
    </source>
</reference>
<organism evidence="7 8">
    <name type="scientific">Tulasnella calospora MUT 4182</name>
    <dbReference type="NCBI Taxonomy" id="1051891"/>
    <lineage>
        <taxon>Eukaryota</taxon>
        <taxon>Fungi</taxon>
        <taxon>Dikarya</taxon>
        <taxon>Basidiomycota</taxon>
        <taxon>Agaricomycotina</taxon>
        <taxon>Agaricomycetes</taxon>
        <taxon>Cantharellales</taxon>
        <taxon>Tulasnellaceae</taxon>
        <taxon>Tulasnella</taxon>
    </lineage>
</organism>
<comment type="similarity">
    <text evidence="2">Belongs to the TRM6/GCD10 family.</text>
</comment>
<proteinExistence type="inferred from homology"/>
<evidence type="ECO:0000313" key="8">
    <source>
        <dbReference type="Proteomes" id="UP000054248"/>
    </source>
</evidence>
<keyword evidence="4" id="KW-0819">tRNA processing</keyword>
<keyword evidence="5" id="KW-0539">Nucleus</keyword>
<evidence type="ECO:0000256" key="6">
    <source>
        <dbReference type="ARBA" id="ARBA00032319"/>
    </source>
</evidence>
<dbReference type="Gene3D" id="3.10.330.20">
    <property type="match status" value="1"/>
</dbReference>
<dbReference type="STRING" id="1051891.A0A0C3QAI6"/>
<dbReference type="Pfam" id="PF04189">
    <property type="entry name" value="Gcd10p"/>
    <property type="match status" value="1"/>
</dbReference>
<dbReference type="AlphaFoldDB" id="A0A0C3QAI6"/>
<evidence type="ECO:0000256" key="1">
    <source>
        <dbReference type="ARBA" id="ARBA00004123"/>
    </source>
</evidence>
<sequence>MASAASTSISSPSFARTHIKSGDNVLLRLPSGDYRNLKVHDKPGRITLGKFGSFQQKELIGHPFGLSYEIISEGKIRVREQETMTELEDTSATNELINDGNFVQPLTYEEIETLKKTPGVHSSEIIKMQITQNANYELKSEYSKEKYKKRKEAKFLQGFSILEPNMFNICEYLFSKDPQRIRGIRADSLGQMMSFANIHPGARVLVVDDTGGLLVAAVLERLGGEGRLLTITDSESPPTYHVVEQLNLNTTEADGTMTYLNWAEIEEEWAPVETYEPEEYRTHSQKARSEKRHARAEDLRKRRDEFWAGEWNALVVASEYEPFSIIERVEPYLAGSGSIVVHSPYLQTLTDVHQKLRAKPQFLGPAVTEAWLRQYQVLPGRTHPMMNMSGSGGYLLSAMKVYV</sequence>
<dbReference type="PANTHER" id="PTHR12945">
    <property type="entry name" value="TRANSLATION INITIATION FACTOR EIF3-RELATED"/>
    <property type="match status" value="1"/>
</dbReference>
<evidence type="ECO:0000313" key="7">
    <source>
        <dbReference type="EMBL" id="KIO21876.1"/>
    </source>
</evidence>
<accession>A0A0C3QAI6</accession>
<dbReference type="InterPro" id="IPR017423">
    <property type="entry name" value="TRM6"/>
</dbReference>
<dbReference type="InterPro" id="IPR029063">
    <property type="entry name" value="SAM-dependent_MTases_sf"/>
</dbReference>
<protein>
    <recommendedName>
        <fullName evidence="3">tRNA (adenine(58)-N(1))-methyltransferase non-catalytic subunit TRM6</fullName>
    </recommendedName>
    <alternativeName>
        <fullName evidence="6">tRNA(m1A58)-methyltransferase subunit TRM6</fullName>
    </alternativeName>
</protein>
<dbReference type="OrthoDB" id="10254665at2759"/>
<dbReference type="GO" id="GO:0031515">
    <property type="term" value="C:tRNA (m1A) methyltransferase complex"/>
    <property type="evidence" value="ECO:0007669"/>
    <property type="project" value="InterPro"/>
</dbReference>
<evidence type="ECO:0000256" key="2">
    <source>
        <dbReference type="ARBA" id="ARBA00008320"/>
    </source>
</evidence>
<evidence type="ECO:0000256" key="5">
    <source>
        <dbReference type="ARBA" id="ARBA00023242"/>
    </source>
</evidence>
<dbReference type="GO" id="GO:0005634">
    <property type="term" value="C:nucleus"/>
    <property type="evidence" value="ECO:0007669"/>
    <property type="project" value="UniProtKB-SubCell"/>
</dbReference>
<dbReference type="EMBL" id="KN823124">
    <property type="protein sequence ID" value="KIO21876.1"/>
    <property type="molecule type" value="Genomic_DNA"/>
</dbReference>
<reference evidence="7 8" key="1">
    <citation type="submission" date="2014-04" db="EMBL/GenBank/DDBJ databases">
        <authorList>
            <consortium name="DOE Joint Genome Institute"/>
            <person name="Kuo A."/>
            <person name="Girlanda M."/>
            <person name="Perotto S."/>
            <person name="Kohler A."/>
            <person name="Nagy L.G."/>
            <person name="Floudas D."/>
            <person name="Copeland A."/>
            <person name="Barry K.W."/>
            <person name="Cichocki N."/>
            <person name="Veneault-Fourrey C."/>
            <person name="LaButti K."/>
            <person name="Lindquist E.A."/>
            <person name="Lipzen A."/>
            <person name="Lundell T."/>
            <person name="Morin E."/>
            <person name="Murat C."/>
            <person name="Sun H."/>
            <person name="Tunlid A."/>
            <person name="Henrissat B."/>
            <person name="Grigoriev I.V."/>
            <person name="Hibbett D.S."/>
            <person name="Martin F."/>
            <person name="Nordberg H.P."/>
            <person name="Cantor M.N."/>
            <person name="Hua S.X."/>
        </authorList>
    </citation>
    <scope>NUCLEOTIDE SEQUENCE [LARGE SCALE GENOMIC DNA]</scope>
    <source>
        <strain evidence="7 8">MUT 4182</strain>
    </source>
</reference>